<dbReference type="EMBL" id="JANPWB010000015">
    <property type="protein sequence ID" value="KAJ1094420.1"/>
    <property type="molecule type" value="Genomic_DNA"/>
</dbReference>
<dbReference type="Proteomes" id="UP001066276">
    <property type="component" value="Chromosome 11"/>
</dbReference>
<sequence length="377" mass="40778">MARGPRTGLSSVLLKVPSVSTGAHCQTNHNGARPTDRTELNPVKSNWCPVALSCEVLACFCAEQALRGRQRKPHCQTNHDGGRPRYKTEFSPIKSAWWPGALSCEVLACACAEQALSGRQWEPHCQTNDNGARPRDRTKLSPFKSAWCPGALSCEVPACACAEQASRGRQREPHCQTNHDGARPTHRGAVNGSGTVRPTTMEHGPDTGLSSVLLKVPGLLVHGVVKSFSVPVLGRHRVAINGSRTVSIEGRQREPHCLTNHDGAWPRYRTEPSPVKSAWCRGALSCEVLSCACAGQASSGHQRERHCQTNHDGARPRDRTELRPVKNAWCPGALSCEVLGHRGAVNGSRIVRPTMMESGPDTGLSSVLLKVPRALVH</sequence>
<evidence type="ECO:0000313" key="2">
    <source>
        <dbReference type="EMBL" id="KAJ1094420.1"/>
    </source>
</evidence>
<feature type="region of interest" description="Disordered" evidence="1">
    <location>
        <begin position="170"/>
        <end position="204"/>
    </location>
</feature>
<accession>A0AAV7LV18</accession>
<comment type="caution">
    <text evidence="2">The sequence shown here is derived from an EMBL/GenBank/DDBJ whole genome shotgun (WGS) entry which is preliminary data.</text>
</comment>
<proteinExistence type="predicted"/>
<dbReference type="AlphaFoldDB" id="A0AAV7LV18"/>
<gene>
    <name evidence="2" type="ORF">NDU88_007495</name>
</gene>
<keyword evidence="3" id="KW-1185">Reference proteome</keyword>
<evidence type="ECO:0000313" key="3">
    <source>
        <dbReference type="Proteomes" id="UP001066276"/>
    </source>
</evidence>
<organism evidence="2 3">
    <name type="scientific">Pleurodeles waltl</name>
    <name type="common">Iberian ribbed newt</name>
    <dbReference type="NCBI Taxonomy" id="8319"/>
    <lineage>
        <taxon>Eukaryota</taxon>
        <taxon>Metazoa</taxon>
        <taxon>Chordata</taxon>
        <taxon>Craniata</taxon>
        <taxon>Vertebrata</taxon>
        <taxon>Euteleostomi</taxon>
        <taxon>Amphibia</taxon>
        <taxon>Batrachia</taxon>
        <taxon>Caudata</taxon>
        <taxon>Salamandroidea</taxon>
        <taxon>Salamandridae</taxon>
        <taxon>Pleurodelinae</taxon>
        <taxon>Pleurodeles</taxon>
    </lineage>
</organism>
<evidence type="ECO:0000256" key="1">
    <source>
        <dbReference type="SAM" id="MobiDB-lite"/>
    </source>
</evidence>
<name>A0AAV7LV18_PLEWA</name>
<reference evidence="2" key="1">
    <citation type="journal article" date="2022" name="bioRxiv">
        <title>Sequencing and chromosome-scale assembly of the giantPleurodeles waltlgenome.</title>
        <authorList>
            <person name="Brown T."/>
            <person name="Elewa A."/>
            <person name="Iarovenko S."/>
            <person name="Subramanian E."/>
            <person name="Araus A.J."/>
            <person name="Petzold A."/>
            <person name="Susuki M."/>
            <person name="Suzuki K.-i.T."/>
            <person name="Hayashi T."/>
            <person name="Toyoda A."/>
            <person name="Oliveira C."/>
            <person name="Osipova E."/>
            <person name="Leigh N.D."/>
            <person name="Simon A."/>
            <person name="Yun M.H."/>
        </authorList>
    </citation>
    <scope>NUCLEOTIDE SEQUENCE</scope>
    <source>
        <strain evidence="2">20211129_DDA</strain>
        <tissue evidence="2">Liver</tissue>
    </source>
</reference>
<protein>
    <submittedName>
        <fullName evidence="2">Uncharacterized protein</fullName>
    </submittedName>
</protein>